<reference evidence="1" key="1">
    <citation type="submission" date="2022-03" db="EMBL/GenBank/DDBJ databases">
        <authorList>
            <person name="Lindestad O."/>
        </authorList>
    </citation>
    <scope>NUCLEOTIDE SEQUENCE</scope>
</reference>
<dbReference type="AlphaFoldDB" id="A0A8S4QFU4"/>
<accession>A0A8S4QFU4</accession>
<proteinExistence type="predicted"/>
<organism evidence="1 2">
    <name type="scientific">Pararge aegeria aegeria</name>
    <dbReference type="NCBI Taxonomy" id="348720"/>
    <lineage>
        <taxon>Eukaryota</taxon>
        <taxon>Metazoa</taxon>
        <taxon>Ecdysozoa</taxon>
        <taxon>Arthropoda</taxon>
        <taxon>Hexapoda</taxon>
        <taxon>Insecta</taxon>
        <taxon>Pterygota</taxon>
        <taxon>Neoptera</taxon>
        <taxon>Endopterygota</taxon>
        <taxon>Lepidoptera</taxon>
        <taxon>Glossata</taxon>
        <taxon>Ditrysia</taxon>
        <taxon>Papilionoidea</taxon>
        <taxon>Nymphalidae</taxon>
        <taxon>Satyrinae</taxon>
        <taxon>Satyrini</taxon>
        <taxon>Parargina</taxon>
        <taxon>Pararge</taxon>
    </lineage>
</organism>
<dbReference type="EMBL" id="CAKXAJ010005160">
    <property type="protein sequence ID" value="CAH2209042.1"/>
    <property type="molecule type" value="Genomic_DNA"/>
</dbReference>
<name>A0A8S4QFU4_9NEOP</name>
<dbReference type="Proteomes" id="UP000838756">
    <property type="component" value="Unassembled WGS sequence"/>
</dbReference>
<keyword evidence="2" id="KW-1185">Reference proteome</keyword>
<comment type="caution">
    <text evidence="1">The sequence shown here is derived from an EMBL/GenBank/DDBJ whole genome shotgun (WGS) entry which is preliminary data.</text>
</comment>
<gene>
    <name evidence="1" type="primary">jg23517</name>
    <name evidence="1" type="ORF">PAEG_LOCUS1467</name>
</gene>
<evidence type="ECO:0000313" key="2">
    <source>
        <dbReference type="Proteomes" id="UP000838756"/>
    </source>
</evidence>
<sequence length="109" mass="11871">MITLRFQLMMANAQKEIEERKRTLMALKGERNVSAAAATAQQIKGQMPQSSSIPPPSVIKPVLYSKPGEATTPSHLRVPYPFPLKGTIPLPTLRTSSLSLLRAPLPIPA</sequence>
<evidence type="ECO:0000313" key="1">
    <source>
        <dbReference type="EMBL" id="CAH2209042.1"/>
    </source>
</evidence>
<protein>
    <submittedName>
        <fullName evidence="1">Jg23517 protein</fullName>
    </submittedName>
</protein>